<dbReference type="InterPro" id="IPR013830">
    <property type="entry name" value="SGNH_hydro"/>
</dbReference>
<proteinExistence type="predicted"/>
<dbReference type="Gene3D" id="3.40.50.1110">
    <property type="entry name" value="SGNH hydrolase"/>
    <property type="match status" value="1"/>
</dbReference>
<dbReference type="EMBL" id="MN908684">
    <property type="protein sequence ID" value="QIG57697.1"/>
    <property type="molecule type" value="Genomic_DNA"/>
</dbReference>
<dbReference type="KEGG" id="vg:77925201"/>
<accession>A0A6G6XI11</accession>
<dbReference type="RefSeq" id="YP_010649646.1">
    <property type="nucleotide sequence ID" value="NC_070771.1"/>
</dbReference>
<evidence type="ECO:0000313" key="3">
    <source>
        <dbReference type="Proteomes" id="UP000501785"/>
    </source>
</evidence>
<protein>
    <submittedName>
        <fullName evidence="2">Esterase</fullName>
    </submittedName>
</protein>
<organism evidence="2 3">
    <name type="scientific">Arthrobacter phage Shoya</name>
    <dbReference type="NCBI Taxonomy" id="2704035"/>
    <lineage>
        <taxon>Viruses</taxon>
        <taxon>Duplodnaviria</taxon>
        <taxon>Heunggongvirae</taxon>
        <taxon>Uroviricota</taxon>
        <taxon>Caudoviricetes</taxon>
        <taxon>Shoyavirus</taxon>
        <taxon>Shoyavirus shoya</taxon>
    </lineage>
</organism>
<reference evidence="2 3" key="1">
    <citation type="submission" date="2020-01" db="EMBL/GenBank/DDBJ databases">
        <authorList>
            <person name="Burbank J.R."/>
            <person name="Falkowski A.F."/>
            <person name="Granberg A.K."/>
            <person name="Hofbauer A.R."/>
            <person name="Heubel C."/>
            <person name="Larson S.M."/>
            <person name="Streitz R.J."/>
            <person name="Zoubek K.J."/>
            <person name="Bonilla J.A."/>
            <person name="Klyczek K."/>
            <person name="Garlena R.A."/>
            <person name="Russell D.A."/>
            <person name="Pope W.H."/>
            <person name="Jacobs-Sera D."/>
            <person name="Hatfull G.F."/>
        </authorList>
    </citation>
    <scope>NUCLEOTIDE SEQUENCE [LARGE SCALE GENOMIC DNA]</scope>
</reference>
<evidence type="ECO:0000259" key="1">
    <source>
        <dbReference type="Pfam" id="PF13472"/>
    </source>
</evidence>
<gene>
    <name evidence="2" type="primary">26</name>
    <name evidence="2" type="ORF">SEA_SHOYA_26</name>
</gene>
<feature type="domain" description="SGNH hydrolase-type esterase" evidence="1">
    <location>
        <begin position="145"/>
        <end position="273"/>
    </location>
</feature>
<name>A0A6G6XI11_9CAUD</name>
<dbReference type="Pfam" id="PF13472">
    <property type="entry name" value="Lipase_GDSL_2"/>
    <property type="match status" value="1"/>
</dbReference>
<keyword evidence="3" id="KW-1185">Reference proteome</keyword>
<evidence type="ECO:0000313" key="2">
    <source>
        <dbReference type="EMBL" id="QIG57697.1"/>
    </source>
</evidence>
<dbReference type="Proteomes" id="UP000501785">
    <property type="component" value="Segment"/>
</dbReference>
<sequence length="286" mass="30824">MALSRRAKKRVLVGGISVAAAAALFGGMLYAADQMRASYPPPVSAKVQEFYDKNVATRAKATDAPAVKRRTVPQAMTLLKDKSRPWVFSVVGDSTGNAPDEWVYQVVEKLSATYDRPAVVHNWSIEENRYTTETSVGAGSGEPIVVWNGSASGMNGSYSMKHRLVMVPQAPDLMILSHGHNVANAAQSDREMAALVQWASAAWKTPPAVAVTLQNPRVDANAQRQADVVSGLRTLYKASDVPLIDVYTAFEKAGTGALVKPEDGYHPNLEGEKVWAATVLETLTRG</sequence>
<dbReference type="GeneID" id="77925201"/>
<dbReference type="InterPro" id="IPR036514">
    <property type="entry name" value="SGNH_hydro_sf"/>
</dbReference>
<dbReference type="SUPFAM" id="SSF52266">
    <property type="entry name" value="SGNH hydrolase"/>
    <property type="match status" value="1"/>
</dbReference>